<accession>A0A5C6P2A2</accession>
<dbReference type="Proteomes" id="UP000324091">
    <property type="component" value="Chromosome 15"/>
</dbReference>
<comment type="caution">
    <text evidence="2">The sequence shown here is derived from an EMBL/GenBank/DDBJ whole genome shotgun (WGS) entry which is preliminary data.</text>
</comment>
<gene>
    <name evidence="2" type="ORF">D4764_15G0006720</name>
</gene>
<protein>
    <submittedName>
        <fullName evidence="2">Uncharacterized protein</fullName>
    </submittedName>
</protein>
<dbReference type="PANTHER" id="PTHR24637:SF421">
    <property type="entry name" value="CUTICLE COLLAGEN DPY-2"/>
    <property type="match status" value="1"/>
</dbReference>
<keyword evidence="3" id="KW-1185">Reference proteome</keyword>
<dbReference type="Pfam" id="PF01391">
    <property type="entry name" value="Collagen"/>
    <property type="match status" value="1"/>
</dbReference>
<reference evidence="2 3" key="1">
    <citation type="submission" date="2019-04" db="EMBL/GenBank/DDBJ databases">
        <title>Chromosome genome assembly for Takifugu flavidus.</title>
        <authorList>
            <person name="Xiao S."/>
        </authorList>
    </citation>
    <scope>NUCLEOTIDE SEQUENCE [LARGE SCALE GENOMIC DNA]</scope>
    <source>
        <strain evidence="2">HTHZ2018</strain>
        <tissue evidence="2">Muscle</tissue>
    </source>
</reference>
<evidence type="ECO:0000313" key="3">
    <source>
        <dbReference type="Proteomes" id="UP000324091"/>
    </source>
</evidence>
<name>A0A5C6P2A2_9TELE</name>
<proteinExistence type="predicted"/>
<feature type="region of interest" description="Disordered" evidence="1">
    <location>
        <begin position="81"/>
        <end position="120"/>
    </location>
</feature>
<dbReference type="EMBL" id="RHFK02000007">
    <property type="protein sequence ID" value="TWW73278.1"/>
    <property type="molecule type" value="Genomic_DNA"/>
</dbReference>
<evidence type="ECO:0000313" key="2">
    <source>
        <dbReference type="EMBL" id="TWW73278.1"/>
    </source>
</evidence>
<organism evidence="2 3">
    <name type="scientific">Takifugu flavidus</name>
    <name type="common">sansaifugu</name>
    <dbReference type="NCBI Taxonomy" id="433684"/>
    <lineage>
        <taxon>Eukaryota</taxon>
        <taxon>Metazoa</taxon>
        <taxon>Chordata</taxon>
        <taxon>Craniata</taxon>
        <taxon>Vertebrata</taxon>
        <taxon>Euteleostomi</taxon>
        <taxon>Actinopterygii</taxon>
        <taxon>Neopterygii</taxon>
        <taxon>Teleostei</taxon>
        <taxon>Neoteleostei</taxon>
        <taxon>Acanthomorphata</taxon>
        <taxon>Eupercaria</taxon>
        <taxon>Tetraodontiformes</taxon>
        <taxon>Tetradontoidea</taxon>
        <taxon>Tetraodontidae</taxon>
        <taxon>Takifugu</taxon>
    </lineage>
</organism>
<evidence type="ECO:0000256" key="1">
    <source>
        <dbReference type="SAM" id="MobiDB-lite"/>
    </source>
</evidence>
<dbReference type="AlphaFoldDB" id="A0A5C6P2A2"/>
<dbReference type="PANTHER" id="PTHR24637">
    <property type="entry name" value="COLLAGEN"/>
    <property type="match status" value="1"/>
</dbReference>
<dbReference type="InterPro" id="IPR008160">
    <property type="entry name" value="Collagen"/>
</dbReference>
<sequence length="333" mass="36918">MENMGDLEKREALDQKATLDLRGFLELRESKAHLVHKAKKKSSIPLNIHFHPKGSLSEYTETVKGEQGIFGFHGIPGLPGFPGNNGPPGPEGIPGERGLPGLNGVTGPKGEPGDQGSPGPLEYYKENDVRGEGAVLKVTMDILVHQDCQGTLGLWACLDLLVLQDQRFQVGRGNVHVFLIEVTLDPLVQKAIKDYQVYLELQGKRENQDIKEMKVPEGHLGIKAFLVYMDRKVKKVISLLQGLKETKAPQVLDMLEYLDPKVILVFLEIKDIQGLQVHQALDFPVLGVKLSSAVMNRKLDPVVQRVSQVHQAFQAYKEEMVSRGQKGTLVLKD</sequence>